<accession>A0ABS6TF23</accession>
<evidence type="ECO:0000313" key="5">
    <source>
        <dbReference type="Proteomes" id="UP000774130"/>
    </source>
</evidence>
<dbReference type="InterPro" id="IPR004107">
    <property type="entry name" value="Integrase_SAM-like_N"/>
</dbReference>
<proteinExistence type="predicted"/>
<protein>
    <submittedName>
        <fullName evidence="4">Site-specific integrase</fullName>
    </submittedName>
</protein>
<dbReference type="Pfam" id="PF00589">
    <property type="entry name" value="Phage_integrase"/>
    <property type="match status" value="1"/>
</dbReference>
<organism evidence="4 5">
    <name type="scientific">Enterococcus alishanensis</name>
    <dbReference type="NCBI Taxonomy" id="1303817"/>
    <lineage>
        <taxon>Bacteria</taxon>
        <taxon>Bacillati</taxon>
        <taxon>Bacillota</taxon>
        <taxon>Bacilli</taxon>
        <taxon>Lactobacillales</taxon>
        <taxon>Enterococcaceae</taxon>
        <taxon>Enterococcus</taxon>
    </lineage>
</organism>
<reference evidence="4 5" key="1">
    <citation type="submission" date="2021-06" db="EMBL/GenBank/DDBJ databases">
        <title>Enterococcus alishanensis sp. nov., a novel lactic acid bacterium isolated from fresh coffee beans.</title>
        <authorList>
            <person name="Chen Y.-S."/>
        </authorList>
    </citation>
    <scope>NUCLEOTIDE SEQUENCE [LARGE SCALE GENOMIC DNA]</scope>
    <source>
        <strain evidence="4 5">ALS3</strain>
    </source>
</reference>
<keyword evidence="1" id="KW-0238">DNA-binding</keyword>
<evidence type="ECO:0000259" key="3">
    <source>
        <dbReference type="PROSITE" id="PS51900"/>
    </source>
</evidence>
<dbReference type="Pfam" id="PF14659">
    <property type="entry name" value="Phage_int_SAM_3"/>
    <property type="match status" value="1"/>
</dbReference>
<dbReference type="EMBL" id="JAHUZB010000004">
    <property type="protein sequence ID" value="MBV7391510.1"/>
    <property type="molecule type" value="Genomic_DNA"/>
</dbReference>
<dbReference type="CDD" id="cd01189">
    <property type="entry name" value="INT_ICEBs1_C_like"/>
    <property type="match status" value="1"/>
</dbReference>
<name>A0ABS6TF23_9ENTE</name>
<dbReference type="InterPro" id="IPR002104">
    <property type="entry name" value="Integrase_catalytic"/>
</dbReference>
<evidence type="ECO:0000259" key="2">
    <source>
        <dbReference type="PROSITE" id="PS51898"/>
    </source>
</evidence>
<evidence type="ECO:0000256" key="1">
    <source>
        <dbReference type="PROSITE-ProRule" id="PRU01248"/>
    </source>
</evidence>
<gene>
    <name evidence="4" type="ORF">KUA55_12540</name>
</gene>
<dbReference type="InterPro" id="IPR044068">
    <property type="entry name" value="CB"/>
</dbReference>
<dbReference type="PROSITE" id="PS51900">
    <property type="entry name" value="CB"/>
    <property type="match status" value="1"/>
</dbReference>
<dbReference type="RefSeq" id="WP_218326713.1">
    <property type="nucleotide sequence ID" value="NZ_JAHUZB010000004.1"/>
</dbReference>
<comment type="caution">
    <text evidence="4">The sequence shown here is derived from an EMBL/GenBank/DDBJ whole genome shotgun (WGS) entry which is preliminary data.</text>
</comment>
<feature type="domain" description="Tyr recombinase" evidence="2">
    <location>
        <begin position="169"/>
        <end position="363"/>
    </location>
</feature>
<dbReference type="InterPro" id="IPR050090">
    <property type="entry name" value="Tyrosine_recombinase_XerCD"/>
</dbReference>
<dbReference type="PANTHER" id="PTHR30349:SF64">
    <property type="entry name" value="PROPHAGE INTEGRASE INTD-RELATED"/>
    <property type="match status" value="1"/>
</dbReference>
<sequence length="369" mass="42496">MSRRGENIYKRKDGRWEGRFIKGRKDNGQIKYGYIYNRSYAEVRNRLYALKVKYQTIRELKGEGAIPVTIWGEQWIHSIQDTVKPSTYASYKYKLLTYVYPSIGQCLLNELDKEQLQMLIMTWKKRGLSSSSIQVIYRVLYQCLNEAVRQGKLKTNPCLQIQLPKVKKNKVSSLSVRQQKQLESVINGKKGKGELAVLLGLSAGLRIGEIAALRWEDVDFDRGILKISHTYQRILLPLKNKNTQLCYTDSKSDASIRLIPMTQQLRASLLAYRKKSQGNYILEAKGKPCEPRLLTYYFHKLRSKACLDDIHFHQLRHTFATRCIESNGDIASISALLGHASTQMTLDTYADAKLEQRFQVISMLEEKSA</sequence>
<dbReference type="PROSITE" id="PS51898">
    <property type="entry name" value="TYR_RECOMBINASE"/>
    <property type="match status" value="1"/>
</dbReference>
<keyword evidence="5" id="KW-1185">Reference proteome</keyword>
<evidence type="ECO:0000313" key="4">
    <source>
        <dbReference type="EMBL" id="MBV7391510.1"/>
    </source>
</evidence>
<feature type="domain" description="Core-binding (CB)" evidence="3">
    <location>
        <begin position="66"/>
        <end position="148"/>
    </location>
</feature>
<dbReference type="PANTHER" id="PTHR30349">
    <property type="entry name" value="PHAGE INTEGRASE-RELATED"/>
    <property type="match status" value="1"/>
</dbReference>
<dbReference type="Proteomes" id="UP000774130">
    <property type="component" value="Unassembled WGS sequence"/>
</dbReference>